<dbReference type="RefSeq" id="XP_018240349.1">
    <property type="nucleotide sequence ID" value="XM_018383420.1"/>
</dbReference>
<dbReference type="Proteomes" id="UP000009097">
    <property type="component" value="Unassembled WGS sequence"/>
</dbReference>
<dbReference type="VEuPathDB" id="FungiDB:FOXG_05241"/>
<sequence length="298" mass="32893">MCEPHTGNQWRDSPSEAPQHQHQQDISITGSCPRATTIMSSENAQIAGQPLSPPSSPPASSLISVLASRCQSTRPLQSQSIDVLASQLGSSSLEHFHYDSSRSTTRLPETALSPISLPDDDCINVQSILNHQGSDSMELDPYKDMNTTKSRNYHPRNAQEDFACALDGPFNPFVPIAVDPTTLSEGPGDASRSMYRPNANGGFQVDEGYCEDEDDFSWLQPLVLRRTTGTPDGIKKRYELGYRRSADAASRCRNTIHSVPRMRRRDKKRSRQSQPHSTASSVRGRSDSQTSQMVISTQ</sequence>
<dbReference type="GeneID" id="28947234"/>
<organism evidence="2 3">
    <name type="scientific">Fusarium oxysporum f. sp. lycopersici (strain 4287 / CBS 123668 / FGSC 9935 / NRRL 34936)</name>
    <name type="common">Fusarium vascular wilt of tomato</name>
    <dbReference type="NCBI Taxonomy" id="426428"/>
    <lineage>
        <taxon>Eukaryota</taxon>
        <taxon>Fungi</taxon>
        <taxon>Dikarya</taxon>
        <taxon>Ascomycota</taxon>
        <taxon>Pezizomycotina</taxon>
        <taxon>Sordariomycetes</taxon>
        <taxon>Hypocreomycetidae</taxon>
        <taxon>Hypocreales</taxon>
        <taxon>Nectriaceae</taxon>
        <taxon>Fusarium</taxon>
        <taxon>Fusarium oxysporum species complex</taxon>
    </lineage>
</organism>
<dbReference type="EMBL" id="DS231700">
    <property type="protein sequence ID" value="KNB02304.1"/>
    <property type="molecule type" value="Genomic_DNA"/>
</dbReference>
<feature type="region of interest" description="Disordered" evidence="1">
    <location>
        <begin position="1"/>
        <end position="62"/>
    </location>
</feature>
<reference evidence="2" key="2">
    <citation type="journal article" date="2010" name="Nature">
        <title>Comparative genomics reveals mobile pathogenicity chromosomes in Fusarium.</title>
        <authorList>
            <person name="Ma L.J."/>
            <person name="van der Does H.C."/>
            <person name="Borkovich K.A."/>
            <person name="Coleman J.J."/>
            <person name="Daboussi M.J."/>
            <person name="Di Pietro A."/>
            <person name="Dufresne M."/>
            <person name="Freitag M."/>
            <person name="Grabherr M."/>
            <person name="Henrissat B."/>
            <person name="Houterman P.M."/>
            <person name="Kang S."/>
            <person name="Shim W.B."/>
            <person name="Woloshuk C."/>
            <person name="Xie X."/>
            <person name="Xu J.R."/>
            <person name="Antoniw J."/>
            <person name="Baker S.E."/>
            <person name="Bluhm B.H."/>
            <person name="Breakspear A."/>
            <person name="Brown D.W."/>
            <person name="Butchko R.A."/>
            <person name="Chapman S."/>
            <person name="Coulson R."/>
            <person name="Coutinho P.M."/>
            <person name="Danchin E.G."/>
            <person name="Diener A."/>
            <person name="Gale L.R."/>
            <person name="Gardiner D.M."/>
            <person name="Goff S."/>
            <person name="Hammond-Kosack K.E."/>
            <person name="Hilburn K."/>
            <person name="Hua-Van A."/>
            <person name="Jonkers W."/>
            <person name="Kazan K."/>
            <person name="Kodira C.D."/>
            <person name="Koehrsen M."/>
            <person name="Kumar L."/>
            <person name="Lee Y.H."/>
            <person name="Li L."/>
            <person name="Manners J.M."/>
            <person name="Miranda-Saavedra D."/>
            <person name="Mukherjee M."/>
            <person name="Park G."/>
            <person name="Park J."/>
            <person name="Park S.Y."/>
            <person name="Proctor R.H."/>
            <person name="Regev A."/>
            <person name="Ruiz-Roldan M.C."/>
            <person name="Sain D."/>
            <person name="Sakthikumar S."/>
            <person name="Sykes S."/>
            <person name="Schwartz D.C."/>
            <person name="Turgeon B.G."/>
            <person name="Wapinski I."/>
            <person name="Yoder O."/>
            <person name="Young S."/>
            <person name="Zeng Q."/>
            <person name="Zhou S."/>
            <person name="Galagan J."/>
            <person name="Cuomo C.A."/>
            <person name="Kistler H.C."/>
            <person name="Rep M."/>
        </authorList>
    </citation>
    <scope>NUCLEOTIDE SEQUENCE [LARGE SCALE GENOMIC DNA]</scope>
    <source>
        <strain evidence="2">4287</strain>
    </source>
</reference>
<reference evidence="2" key="1">
    <citation type="submission" date="2007-04" db="EMBL/GenBank/DDBJ databases">
        <authorList>
            <consortium name="The Broad Institute Genome Sequencing Platform"/>
            <person name="Birren B."/>
            <person name="Lander E."/>
            <person name="Galagan J."/>
            <person name="Nusbaum C."/>
            <person name="Devon K."/>
            <person name="Ma L.-J."/>
            <person name="Jaffe D."/>
            <person name="Butler J."/>
            <person name="Alvarez P."/>
            <person name="Gnerre S."/>
            <person name="Grabherr M."/>
            <person name="Kleber M."/>
            <person name="Mauceli E."/>
            <person name="Brockman W."/>
            <person name="MacCallum I.A."/>
            <person name="Young S."/>
            <person name="LaButti K."/>
            <person name="DeCaprio D."/>
            <person name="Crawford M."/>
            <person name="Koehrsen M."/>
            <person name="Engels R."/>
            <person name="Montgomery P."/>
            <person name="Pearson M."/>
            <person name="Howarth C."/>
            <person name="Larson L."/>
            <person name="White J."/>
            <person name="O'Leary S."/>
            <person name="Kodira C."/>
            <person name="Zeng Q."/>
            <person name="Yandava C."/>
            <person name="Alvarado L."/>
            <person name="Kistler C."/>
            <person name="Shim W.-B."/>
            <person name="Kang S."/>
            <person name="Woloshuk C."/>
        </authorList>
    </citation>
    <scope>NUCLEOTIDE SEQUENCE</scope>
    <source>
        <strain evidence="2">4287</strain>
    </source>
</reference>
<feature type="compositionally biased region" description="Polar residues" evidence="1">
    <location>
        <begin position="1"/>
        <end position="30"/>
    </location>
</feature>
<gene>
    <name evidence="2" type="ORF">FOXG_05241</name>
</gene>
<dbReference type="AlphaFoldDB" id="A0A0J9URW6"/>
<proteinExistence type="predicted"/>
<dbReference type="KEGG" id="fox:FOXG_05241"/>
<feature type="compositionally biased region" description="Basic residues" evidence="1">
    <location>
        <begin position="260"/>
        <end position="271"/>
    </location>
</feature>
<feature type="compositionally biased region" description="Polar residues" evidence="1">
    <location>
        <begin position="37"/>
        <end position="46"/>
    </location>
</feature>
<protein>
    <submittedName>
        <fullName evidence="2">Uncharacterized protein</fullName>
    </submittedName>
</protein>
<name>A0A0J9URW6_FUSO4</name>
<evidence type="ECO:0000313" key="3">
    <source>
        <dbReference type="Proteomes" id="UP000009097"/>
    </source>
</evidence>
<evidence type="ECO:0000256" key="1">
    <source>
        <dbReference type="SAM" id="MobiDB-lite"/>
    </source>
</evidence>
<evidence type="ECO:0000313" key="2">
    <source>
        <dbReference type="EMBL" id="KNB02304.1"/>
    </source>
</evidence>
<accession>A0A0J9URW6</accession>
<feature type="compositionally biased region" description="Polar residues" evidence="1">
    <location>
        <begin position="275"/>
        <end position="298"/>
    </location>
</feature>
<feature type="region of interest" description="Disordered" evidence="1">
    <location>
        <begin position="249"/>
        <end position="298"/>
    </location>
</feature>
<dbReference type="OrthoDB" id="3910171at2759"/>